<dbReference type="NCBIfam" id="TIGR00081">
    <property type="entry name" value="purC"/>
    <property type="match status" value="1"/>
</dbReference>
<dbReference type="OrthoDB" id="9801549at2"/>
<dbReference type="InterPro" id="IPR018236">
    <property type="entry name" value="SAICAR_synthetase_CS"/>
</dbReference>
<evidence type="ECO:0000256" key="1">
    <source>
        <dbReference type="ARBA" id="ARBA00004672"/>
    </source>
</evidence>
<dbReference type="GO" id="GO:0005524">
    <property type="term" value="F:ATP binding"/>
    <property type="evidence" value="ECO:0007669"/>
    <property type="project" value="UniProtKB-KW"/>
</dbReference>
<dbReference type="AlphaFoldDB" id="A0A0R2JRU8"/>
<evidence type="ECO:0000256" key="6">
    <source>
        <dbReference type="ARBA" id="ARBA00022741"/>
    </source>
</evidence>
<organism evidence="13 14">
    <name type="scientific">Weissella minor</name>
    <dbReference type="NCBI Taxonomy" id="1620"/>
    <lineage>
        <taxon>Bacteria</taxon>
        <taxon>Bacillati</taxon>
        <taxon>Bacillota</taxon>
        <taxon>Bacilli</taxon>
        <taxon>Lactobacillales</taxon>
        <taxon>Lactobacillaceae</taxon>
        <taxon>Weissella</taxon>
    </lineage>
</organism>
<dbReference type="CDD" id="cd01415">
    <property type="entry name" value="SAICAR_synt_PurC"/>
    <property type="match status" value="1"/>
</dbReference>
<dbReference type="GO" id="GO:0006189">
    <property type="term" value="P:'de novo' IMP biosynthetic process"/>
    <property type="evidence" value="ECO:0007669"/>
    <property type="project" value="UniProtKB-UniRule"/>
</dbReference>
<dbReference type="SUPFAM" id="SSF56104">
    <property type="entry name" value="SAICAR synthase-like"/>
    <property type="match status" value="1"/>
</dbReference>
<evidence type="ECO:0000256" key="9">
    <source>
        <dbReference type="ARBA" id="ARBA00030409"/>
    </source>
</evidence>
<comment type="catalytic activity">
    <reaction evidence="10 11">
        <text>5-amino-1-(5-phospho-D-ribosyl)imidazole-4-carboxylate + L-aspartate + ATP = (2S)-2-[5-amino-1-(5-phospho-beta-D-ribosyl)imidazole-4-carboxamido]succinate + ADP + phosphate + 2 H(+)</text>
        <dbReference type="Rhea" id="RHEA:22628"/>
        <dbReference type="ChEBI" id="CHEBI:15378"/>
        <dbReference type="ChEBI" id="CHEBI:29991"/>
        <dbReference type="ChEBI" id="CHEBI:30616"/>
        <dbReference type="ChEBI" id="CHEBI:43474"/>
        <dbReference type="ChEBI" id="CHEBI:58443"/>
        <dbReference type="ChEBI" id="CHEBI:77657"/>
        <dbReference type="ChEBI" id="CHEBI:456216"/>
        <dbReference type="EC" id="6.3.2.6"/>
    </reaction>
</comment>
<keyword evidence="5 11" id="KW-0436">Ligase</keyword>
<dbReference type="Proteomes" id="UP000051673">
    <property type="component" value="Unassembled WGS sequence"/>
</dbReference>
<dbReference type="PANTHER" id="PTHR43599:SF3">
    <property type="entry name" value="SI:DKEY-6E2.2"/>
    <property type="match status" value="1"/>
</dbReference>
<dbReference type="Gene3D" id="3.30.200.20">
    <property type="entry name" value="Phosphorylase Kinase, domain 1"/>
    <property type="match status" value="1"/>
</dbReference>
<comment type="pathway">
    <text evidence="1 11">Purine metabolism; IMP biosynthesis via de novo pathway; 5-amino-1-(5-phospho-D-ribosyl)imidazole-4-carboxamide from 5-amino-1-(5-phospho-D-ribosyl)imidazole-4-carboxylate: step 1/2.</text>
</comment>
<feature type="domain" description="SAICAR synthetase/ADE2 N-terminal" evidence="12">
    <location>
        <begin position="9"/>
        <end position="234"/>
    </location>
</feature>
<gene>
    <name evidence="11" type="primary">purC</name>
    <name evidence="13" type="ORF">IV67_GL000460</name>
</gene>
<protein>
    <recommendedName>
        <fullName evidence="4 11">Phosphoribosylaminoimidazole-succinocarboxamide synthase</fullName>
        <ecNumber evidence="3 11">6.3.2.6</ecNumber>
    </recommendedName>
    <alternativeName>
        <fullName evidence="9 11">SAICAR synthetase</fullName>
    </alternativeName>
</protein>
<comment type="caution">
    <text evidence="13">The sequence shown here is derived from an EMBL/GenBank/DDBJ whole genome shotgun (WGS) entry which is preliminary data.</text>
</comment>
<evidence type="ECO:0000256" key="7">
    <source>
        <dbReference type="ARBA" id="ARBA00022755"/>
    </source>
</evidence>
<evidence type="ECO:0000256" key="5">
    <source>
        <dbReference type="ARBA" id="ARBA00022598"/>
    </source>
</evidence>
<evidence type="ECO:0000256" key="11">
    <source>
        <dbReference type="HAMAP-Rule" id="MF_00137"/>
    </source>
</evidence>
<dbReference type="InterPro" id="IPR001636">
    <property type="entry name" value="SAICAR_synth"/>
</dbReference>
<reference evidence="13 14" key="1">
    <citation type="journal article" date="2015" name="Genome Announc.">
        <title>Expanding the biotechnology potential of lactobacilli through comparative genomics of 213 strains and associated genera.</title>
        <authorList>
            <person name="Sun Z."/>
            <person name="Harris H.M."/>
            <person name="McCann A."/>
            <person name="Guo C."/>
            <person name="Argimon S."/>
            <person name="Zhang W."/>
            <person name="Yang X."/>
            <person name="Jeffery I.B."/>
            <person name="Cooney J.C."/>
            <person name="Kagawa T.F."/>
            <person name="Liu W."/>
            <person name="Song Y."/>
            <person name="Salvetti E."/>
            <person name="Wrobel A."/>
            <person name="Rasinkangas P."/>
            <person name="Parkhill J."/>
            <person name="Rea M.C."/>
            <person name="O'Sullivan O."/>
            <person name="Ritari J."/>
            <person name="Douillard F.P."/>
            <person name="Paul Ross R."/>
            <person name="Yang R."/>
            <person name="Briner A.E."/>
            <person name="Felis G.E."/>
            <person name="de Vos W.M."/>
            <person name="Barrangou R."/>
            <person name="Klaenhammer T.R."/>
            <person name="Caufield P.W."/>
            <person name="Cui Y."/>
            <person name="Zhang H."/>
            <person name="O'Toole P.W."/>
        </authorList>
    </citation>
    <scope>NUCLEOTIDE SEQUENCE [LARGE SCALE GENOMIC DNA]</scope>
    <source>
        <strain evidence="13 14">DSM 20014</strain>
    </source>
</reference>
<name>A0A0R2JRU8_9LACO</name>
<evidence type="ECO:0000256" key="8">
    <source>
        <dbReference type="ARBA" id="ARBA00022840"/>
    </source>
</evidence>
<dbReference type="Gene3D" id="3.30.470.20">
    <property type="entry name" value="ATP-grasp fold, B domain"/>
    <property type="match status" value="1"/>
</dbReference>
<evidence type="ECO:0000256" key="2">
    <source>
        <dbReference type="ARBA" id="ARBA00010190"/>
    </source>
</evidence>
<evidence type="ECO:0000259" key="12">
    <source>
        <dbReference type="Pfam" id="PF01259"/>
    </source>
</evidence>
<dbReference type="InterPro" id="IPR050089">
    <property type="entry name" value="SAICAR_synthetase"/>
</dbReference>
<dbReference type="EMBL" id="JQCD01000024">
    <property type="protein sequence ID" value="KRN76948.1"/>
    <property type="molecule type" value="Genomic_DNA"/>
</dbReference>
<proteinExistence type="inferred from homology"/>
<evidence type="ECO:0000313" key="14">
    <source>
        <dbReference type="Proteomes" id="UP000051673"/>
    </source>
</evidence>
<keyword evidence="6 11" id="KW-0547">Nucleotide-binding</keyword>
<sequence length="241" mass="27077">MAIEQGDVITTGKAKRLYATNDPELLWVQHLNQATALNGKRKAEIPEKAAYTNQISQLLFEFLNQAGIATHFVQRLSKTESLVQRLEMLPLEVVIRNYASGHFVSRFGVENMQVLEPNVLEFYFKSDALDDPFMNESQILALRLADTETLVQIQTVAHQINQHLKALFDEIDITLVDFKLEFGRTDAGQVILGDELSPDNMRLVDQSTGASLDKDIFRQNSGDLTIGYAQVLQRLQAKLGA</sequence>
<dbReference type="InterPro" id="IPR033934">
    <property type="entry name" value="SAICAR_synt_PurC"/>
</dbReference>
<dbReference type="GO" id="GO:0004639">
    <property type="term" value="F:phosphoribosylaminoimidazolesuccinocarboxamide synthase activity"/>
    <property type="evidence" value="ECO:0007669"/>
    <property type="project" value="UniProtKB-UniRule"/>
</dbReference>
<dbReference type="InterPro" id="IPR028923">
    <property type="entry name" value="SAICAR_synt/ADE2_N"/>
</dbReference>
<dbReference type="STRING" id="1620.IV67_GL000460"/>
<keyword evidence="8 11" id="KW-0067">ATP-binding</keyword>
<dbReference type="Pfam" id="PF01259">
    <property type="entry name" value="SAICAR_synt"/>
    <property type="match status" value="1"/>
</dbReference>
<dbReference type="RefSeq" id="WP_057787784.1">
    <property type="nucleotide sequence ID" value="NZ_JQCD01000024.1"/>
</dbReference>
<evidence type="ECO:0000256" key="10">
    <source>
        <dbReference type="ARBA" id="ARBA00048475"/>
    </source>
</evidence>
<dbReference type="PROSITE" id="PS01058">
    <property type="entry name" value="SAICAR_SYNTHETASE_2"/>
    <property type="match status" value="1"/>
</dbReference>
<dbReference type="HAMAP" id="MF_00137">
    <property type="entry name" value="SAICAR_synth"/>
    <property type="match status" value="1"/>
</dbReference>
<comment type="similarity">
    <text evidence="2 11">Belongs to the SAICAR synthetase family.</text>
</comment>
<evidence type="ECO:0000256" key="4">
    <source>
        <dbReference type="ARBA" id="ARBA00016460"/>
    </source>
</evidence>
<dbReference type="PANTHER" id="PTHR43599">
    <property type="entry name" value="MULTIFUNCTIONAL PROTEIN ADE2"/>
    <property type="match status" value="1"/>
</dbReference>
<keyword evidence="14" id="KW-1185">Reference proteome</keyword>
<keyword evidence="7 11" id="KW-0658">Purine biosynthesis</keyword>
<evidence type="ECO:0000313" key="13">
    <source>
        <dbReference type="EMBL" id="KRN76948.1"/>
    </source>
</evidence>
<accession>A0A0R2JRU8</accession>
<evidence type="ECO:0000256" key="3">
    <source>
        <dbReference type="ARBA" id="ARBA00012217"/>
    </source>
</evidence>
<dbReference type="GO" id="GO:0009236">
    <property type="term" value="P:cobalamin biosynthetic process"/>
    <property type="evidence" value="ECO:0007669"/>
    <property type="project" value="InterPro"/>
</dbReference>
<dbReference type="UniPathway" id="UPA00074">
    <property type="reaction ID" value="UER00131"/>
</dbReference>
<dbReference type="EC" id="6.3.2.6" evidence="3 11"/>
<dbReference type="PATRIC" id="fig|1620.3.peg.465"/>